<dbReference type="PANTHER" id="PTHR42718:SF47">
    <property type="entry name" value="METHYL VIOLOGEN RESISTANCE PROTEIN SMVA"/>
    <property type="match status" value="1"/>
</dbReference>
<dbReference type="EMBL" id="VLLL01000009">
    <property type="protein sequence ID" value="TWJ07970.1"/>
    <property type="molecule type" value="Genomic_DNA"/>
</dbReference>
<feature type="domain" description="Major facilitator superfamily (MFS) profile" evidence="8">
    <location>
        <begin position="25"/>
        <end position="512"/>
    </location>
</feature>
<feature type="transmembrane region" description="Helical" evidence="7">
    <location>
        <begin position="414"/>
        <end position="435"/>
    </location>
</feature>
<feature type="transmembrane region" description="Helical" evidence="7">
    <location>
        <begin position="368"/>
        <end position="393"/>
    </location>
</feature>
<evidence type="ECO:0000256" key="4">
    <source>
        <dbReference type="ARBA" id="ARBA00022692"/>
    </source>
</evidence>
<feature type="transmembrane region" description="Helical" evidence="7">
    <location>
        <begin position="91"/>
        <end position="109"/>
    </location>
</feature>
<dbReference type="PRINTS" id="PR01036">
    <property type="entry name" value="TCRTETB"/>
</dbReference>
<dbReference type="GO" id="GO:0005886">
    <property type="term" value="C:plasma membrane"/>
    <property type="evidence" value="ECO:0007669"/>
    <property type="project" value="UniProtKB-SubCell"/>
</dbReference>
<evidence type="ECO:0000256" key="3">
    <source>
        <dbReference type="ARBA" id="ARBA00022475"/>
    </source>
</evidence>
<evidence type="ECO:0000256" key="5">
    <source>
        <dbReference type="ARBA" id="ARBA00022989"/>
    </source>
</evidence>
<comment type="subcellular location">
    <subcellularLocation>
        <location evidence="1">Cell membrane</location>
        <topology evidence="1">Multi-pass membrane protein</topology>
    </subcellularLocation>
</comment>
<evidence type="ECO:0000256" key="1">
    <source>
        <dbReference type="ARBA" id="ARBA00004651"/>
    </source>
</evidence>
<evidence type="ECO:0000313" key="10">
    <source>
        <dbReference type="Proteomes" id="UP000321617"/>
    </source>
</evidence>
<dbReference type="SUPFAM" id="SSF103473">
    <property type="entry name" value="MFS general substrate transporter"/>
    <property type="match status" value="1"/>
</dbReference>
<organism evidence="9 10">
    <name type="scientific">Stackebrandtia albiflava</name>
    <dbReference type="NCBI Taxonomy" id="406432"/>
    <lineage>
        <taxon>Bacteria</taxon>
        <taxon>Bacillati</taxon>
        <taxon>Actinomycetota</taxon>
        <taxon>Actinomycetes</taxon>
        <taxon>Glycomycetales</taxon>
        <taxon>Glycomycetaceae</taxon>
        <taxon>Stackebrandtia</taxon>
    </lineage>
</organism>
<comment type="caution">
    <text evidence="9">The sequence shown here is derived from an EMBL/GenBank/DDBJ whole genome shotgun (WGS) entry which is preliminary data.</text>
</comment>
<dbReference type="InterPro" id="IPR036259">
    <property type="entry name" value="MFS_trans_sf"/>
</dbReference>
<dbReference type="InterPro" id="IPR005829">
    <property type="entry name" value="Sugar_transporter_CS"/>
</dbReference>
<evidence type="ECO:0000256" key="7">
    <source>
        <dbReference type="SAM" id="Phobius"/>
    </source>
</evidence>
<dbReference type="GO" id="GO:0022857">
    <property type="term" value="F:transmembrane transporter activity"/>
    <property type="evidence" value="ECO:0007669"/>
    <property type="project" value="InterPro"/>
</dbReference>
<keyword evidence="3" id="KW-1003">Cell membrane</keyword>
<dbReference type="Proteomes" id="UP000321617">
    <property type="component" value="Unassembled WGS sequence"/>
</dbReference>
<name>A0A562UQS9_9ACTN</name>
<sequence>MSPASPARDRGLARPAEPDPRRWVGLAVLCASLLIVVMDLTVLNVALPRISADLLPTSVELLWMVDVYGLVVAGLLVTASGLADRFGRRRMLLVGYAVFGAVPLLVLVVDSPPGLIALRALLGVGGALIMPSTMSMIRDLFHDARERAVALGAWAAMAAVGGGLGPIVGGLLVQTFDWHAAFLFNTPVMVVAAIAAIALLPESRGRAVRWDFPSIALSVLGMTALMYAIKGMGKDGFDDPLALTASAVAVLSLTWFVLRSLRRPEPLLDIRLLRQPELSAGLVCALVSSIAMAAIMLLLAQWMQLVENYSPIETGLRLLPLAIVSGVLSPLAPRIAAVIGARTVMVGGLAFGGVGFGVLYLGGDSMHFGLIVVSQVLVGVSMATLAIGSAVILSSVPAERSGNAAALEETSFEIGNALGVAVLGSIAAVVFRSLITAGDLAGYGVPADQVEPARESLGGALAVAEDLGARGAGLAAEAQAAFTDSLGVVGLAGGALMLAAAVVVWLLTPRGLTVEGTGH</sequence>
<feature type="transmembrane region" description="Helical" evidence="7">
    <location>
        <begin position="278"/>
        <end position="302"/>
    </location>
</feature>
<dbReference type="PROSITE" id="PS50850">
    <property type="entry name" value="MFS"/>
    <property type="match status" value="1"/>
</dbReference>
<keyword evidence="10" id="KW-1185">Reference proteome</keyword>
<feature type="transmembrane region" description="Helical" evidence="7">
    <location>
        <begin position="241"/>
        <end position="258"/>
    </location>
</feature>
<feature type="transmembrane region" description="Helical" evidence="7">
    <location>
        <begin position="314"/>
        <end position="332"/>
    </location>
</feature>
<dbReference type="InterPro" id="IPR020846">
    <property type="entry name" value="MFS_dom"/>
</dbReference>
<keyword evidence="2" id="KW-0813">Transport</keyword>
<dbReference type="Pfam" id="PF07690">
    <property type="entry name" value="MFS_1"/>
    <property type="match status" value="1"/>
</dbReference>
<dbReference type="PROSITE" id="PS00216">
    <property type="entry name" value="SUGAR_TRANSPORT_1"/>
    <property type="match status" value="1"/>
</dbReference>
<dbReference type="AlphaFoldDB" id="A0A562UQS9"/>
<keyword evidence="5 7" id="KW-1133">Transmembrane helix</keyword>
<feature type="transmembrane region" description="Helical" evidence="7">
    <location>
        <begin position="212"/>
        <end position="229"/>
    </location>
</feature>
<feature type="transmembrane region" description="Helical" evidence="7">
    <location>
        <begin position="178"/>
        <end position="200"/>
    </location>
</feature>
<dbReference type="Gene3D" id="1.20.1250.20">
    <property type="entry name" value="MFS general substrate transporter like domains"/>
    <property type="match status" value="1"/>
</dbReference>
<feature type="transmembrane region" description="Helical" evidence="7">
    <location>
        <begin position="149"/>
        <end position="172"/>
    </location>
</feature>
<gene>
    <name evidence="9" type="ORF">LX16_4753</name>
</gene>
<dbReference type="RefSeq" id="WP_147143420.1">
    <property type="nucleotide sequence ID" value="NZ_BAABIJ010000005.1"/>
</dbReference>
<keyword evidence="6 7" id="KW-0472">Membrane</keyword>
<keyword evidence="4 7" id="KW-0812">Transmembrane</keyword>
<protein>
    <submittedName>
        <fullName evidence="9">DHA2 family multidrug resistance protein-like MFS transporter</fullName>
    </submittedName>
</protein>
<evidence type="ECO:0000256" key="6">
    <source>
        <dbReference type="ARBA" id="ARBA00023136"/>
    </source>
</evidence>
<accession>A0A562UQS9</accession>
<reference evidence="9 10" key="1">
    <citation type="journal article" date="2013" name="Stand. Genomic Sci.">
        <title>Genomic Encyclopedia of Type Strains, Phase I: The one thousand microbial genomes (KMG-I) project.</title>
        <authorList>
            <person name="Kyrpides N.C."/>
            <person name="Woyke T."/>
            <person name="Eisen J.A."/>
            <person name="Garrity G."/>
            <person name="Lilburn T.G."/>
            <person name="Beck B.J."/>
            <person name="Whitman W.B."/>
            <person name="Hugenholtz P."/>
            <person name="Klenk H.P."/>
        </authorList>
    </citation>
    <scope>NUCLEOTIDE SEQUENCE [LARGE SCALE GENOMIC DNA]</scope>
    <source>
        <strain evidence="9 10">DSM 45044</strain>
    </source>
</reference>
<dbReference type="CDD" id="cd17321">
    <property type="entry name" value="MFS_MMR_MDR_like"/>
    <property type="match status" value="1"/>
</dbReference>
<proteinExistence type="predicted"/>
<feature type="transmembrane region" description="Helical" evidence="7">
    <location>
        <begin position="23"/>
        <end position="47"/>
    </location>
</feature>
<dbReference type="OrthoDB" id="4172724at2"/>
<dbReference type="PANTHER" id="PTHR42718">
    <property type="entry name" value="MAJOR FACILITATOR SUPERFAMILY MULTIDRUG TRANSPORTER MFSC"/>
    <property type="match status" value="1"/>
</dbReference>
<evidence type="ECO:0000259" key="8">
    <source>
        <dbReference type="PROSITE" id="PS50850"/>
    </source>
</evidence>
<feature type="transmembrane region" description="Helical" evidence="7">
    <location>
        <begin position="344"/>
        <end position="362"/>
    </location>
</feature>
<feature type="transmembrane region" description="Helical" evidence="7">
    <location>
        <begin position="67"/>
        <end position="84"/>
    </location>
</feature>
<feature type="transmembrane region" description="Helical" evidence="7">
    <location>
        <begin position="115"/>
        <end position="137"/>
    </location>
</feature>
<evidence type="ECO:0000313" key="9">
    <source>
        <dbReference type="EMBL" id="TWJ07970.1"/>
    </source>
</evidence>
<dbReference type="InterPro" id="IPR011701">
    <property type="entry name" value="MFS"/>
</dbReference>
<feature type="transmembrane region" description="Helical" evidence="7">
    <location>
        <begin position="486"/>
        <end position="507"/>
    </location>
</feature>
<evidence type="ECO:0000256" key="2">
    <source>
        <dbReference type="ARBA" id="ARBA00022448"/>
    </source>
</evidence>
<dbReference type="Gene3D" id="1.20.1720.10">
    <property type="entry name" value="Multidrug resistance protein D"/>
    <property type="match status" value="1"/>
</dbReference>